<evidence type="ECO:0000256" key="1">
    <source>
        <dbReference type="SAM" id="SignalP"/>
    </source>
</evidence>
<dbReference type="Gene3D" id="2.120.10.30">
    <property type="entry name" value="TolB, C-terminal domain"/>
    <property type="match status" value="1"/>
</dbReference>
<sequence length="539" mass="57351">MSRAVLALAITLVFCQITSATADDRLVRRFTSGDGPTAVGTSFSDAGEDQEEDGPQAIATGERGKVFVLDQINSRILTFDPKDTAAAPQALALPPDVRPTDLVVKGADLYVWDGKVHALQPLGPESAPTRGLTETRSAEPVDDTVMTAFAQVGSTDGGDLQGETTRGVKTNRRNDLARQTVSTHGRGTVVASVTLTDRGAGAVLDIQGQGASGVSAKIRLRVRDRLGTVAFLDIDKSGRMYVLAENIPLSIRDTAFAFVARFSPAGVLEGVHEVPLSSTTVSRRCVTVSADGDVYFLKTLKTAVDIIGLGFRATPNAKFVEASRRQPNAAALAWADPKGISMAVGPLTRQKVIQAALSYEGIQWTVTPPVYGADNEACSGFSGRIRVPMYMIGKVGQTVRGVPYCWGCQGSIRQFVDRIQHGTLAGNVCTKDGVRTDVAGVDCSSFVSAAWGLSTHFSTAAIPAIAEQLANPWDLQPGDALDKPGSHVVLFLGFTPNREAQVMEASPGACNGRVCRNIYPLSWLLSRGFIPVRYRALMN</sequence>
<feature type="chain" id="PRO_5041455497" description="NlpC/P60 domain-containing protein" evidence="1">
    <location>
        <begin position="23"/>
        <end position="539"/>
    </location>
</feature>
<dbReference type="SUPFAM" id="SSF101898">
    <property type="entry name" value="NHL repeat"/>
    <property type="match status" value="1"/>
</dbReference>
<reference evidence="2" key="1">
    <citation type="submission" date="2022-05" db="EMBL/GenBank/DDBJ databases">
        <authorList>
            <person name="Pankratov T."/>
        </authorList>
    </citation>
    <scope>NUCLEOTIDE SEQUENCE</scope>
    <source>
        <strain evidence="2">BP6-180914</strain>
    </source>
</reference>
<feature type="signal peptide" evidence="1">
    <location>
        <begin position="1"/>
        <end position="22"/>
    </location>
</feature>
<keyword evidence="1" id="KW-0732">Signal</keyword>
<dbReference type="EMBL" id="JAMOIM010000001">
    <property type="protein sequence ID" value="MCW6506732.1"/>
    <property type="molecule type" value="Genomic_DNA"/>
</dbReference>
<comment type="caution">
    <text evidence="2">The sequence shown here is derived from an EMBL/GenBank/DDBJ whole genome shotgun (WGS) entry which is preliminary data.</text>
</comment>
<accession>A0AA41YZV6</accession>
<dbReference type="Gene3D" id="3.90.1720.10">
    <property type="entry name" value="endopeptidase domain like (from Nostoc punctiforme)"/>
    <property type="match status" value="1"/>
</dbReference>
<evidence type="ECO:0000313" key="2">
    <source>
        <dbReference type="EMBL" id="MCW6506732.1"/>
    </source>
</evidence>
<evidence type="ECO:0008006" key="4">
    <source>
        <dbReference type="Google" id="ProtNLM"/>
    </source>
</evidence>
<proteinExistence type="predicted"/>
<protein>
    <recommendedName>
        <fullName evidence="4">NlpC/P60 domain-containing protein</fullName>
    </recommendedName>
</protein>
<dbReference type="Proteomes" id="UP001165667">
    <property type="component" value="Unassembled WGS sequence"/>
</dbReference>
<keyword evidence="3" id="KW-1185">Reference proteome</keyword>
<gene>
    <name evidence="2" type="ORF">M8523_01700</name>
</gene>
<evidence type="ECO:0000313" key="3">
    <source>
        <dbReference type="Proteomes" id="UP001165667"/>
    </source>
</evidence>
<dbReference type="AlphaFoldDB" id="A0AA41YZV6"/>
<dbReference type="RefSeq" id="WP_282583081.1">
    <property type="nucleotide sequence ID" value="NZ_JAMOIM010000001.1"/>
</dbReference>
<name>A0AA41YZV6_9HYPH</name>
<organism evidence="2 3">
    <name type="scientific">Lichenifustis flavocetrariae</name>
    <dbReference type="NCBI Taxonomy" id="2949735"/>
    <lineage>
        <taxon>Bacteria</taxon>
        <taxon>Pseudomonadati</taxon>
        <taxon>Pseudomonadota</taxon>
        <taxon>Alphaproteobacteria</taxon>
        <taxon>Hyphomicrobiales</taxon>
        <taxon>Lichenihabitantaceae</taxon>
        <taxon>Lichenifustis</taxon>
    </lineage>
</organism>
<dbReference type="InterPro" id="IPR011042">
    <property type="entry name" value="6-blade_b-propeller_TolB-like"/>
</dbReference>